<evidence type="ECO:0000313" key="1">
    <source>
        <dbReference type="EMBL" id="KGH27541.1"/>
    </source>
</evidence>
<reference evidence="1 2" key="1">
    <citation type="submission" date="2013-09" db="EMBL/GenBank/DDBJ databases">
        <title>High correlation between genotypes and phenotypes of environmental bacteria Comamonas testosteroni strains.</title>
        <authorList>
            <person name="Liu L."/>
            <person name="Zhu W."/>
            <person name="Xia X."/>
            <person name="Xu B."/>
            <person name="Luo M."/>
            <person name="Wang G."/>
        </authorList>
    </citation>
    <scope>NUCLEOTIDE SEQUENCE [LARGE SCALE GENOMIC DNA]</scope>
    <source>
        <strain evidence="1 2">JL40</strain>
    </source>
</reference>
<dbReference type="AlphaFoldDB" id="A0A096FB26"/>
<accession>A0A096FB26</accession>
<evidence type="ECO:0000313" key="2">
    <source>
        <dbReference type="Proteomes" id="UP000029553"/>
    </source>
</evidence>
<organism evidence="1 2">
    <name type="scientific">Comamonas testosteroni</name>
    <name type="common">Pseudomonas testosteroni</name>
    <dbReference type="NCBI Taxonomy" id="285"/>
    <lineage>
        <taxon>Bacteria</taxon>
        <taxon>Pseudomonadati</taxon>
        <taxon>Pseudomonadota</taxon>
        <taxon>Betaproteobacteria</taxon>
        <taxon>Burkholderiales</taxon>
        <taxon>Comamonadaceae</taxon>
        <taxon>Comamonas</taxon>
    </lineage>
</organism>
<dbReference type="Proteomes" id="UP000029553">
    <property type="component" value="Unassembled WGS sequence"/>
</dbReference>
<comment type="caution">
    <text evidence="1">The sequence shown here is derived from an EMBL/GenBank/DDBJ whole genome shotgun (WGS) entry which is preliminary data.</text>
</comment>
<dbReference type="EMBL" id="AWOR01000059">
    <property type="protein sequence ID" value="KGH27541.1"/>
    <property type="molecule type" value="Genomic_DNA"/>
</dbReference>
<proteinExistence type="predicted"/>
<gene>
    <name evidence="1" type="ORF">P353_18060</name>
</gene>
<protein>
    <submittedName>
        <fullName evidence="1">Uncharacterized protein</fullName>
    </submittedName>
</protein>
<sequence length="111" mass="12272">MLFLLAGLATLRLFDVLGLLVDLAIEHAGRQRFCLGHESHDPLTGDGLDQRAMSLAARCPQPTERPCVAPHFSKTVFCRASSSACRCLCQLEAMQYMVMFLNIRAPTKIAH</sequence>
<name>A0A096FB26_COMTE</name>